<organism evidence="5 7">
    <name type="scientific">Yarrowia lipolytica</name>
    <name type="common">Candida lipolytica</name>
    <dbReference type="NCBI Taxonomy" id="4952"/>
    <lineage>
        <taxon>Eukaryota</taxon>
        <taxon>Fungi</taxon>
        <taxon>Dikarya</taxon>
        <taxon>Ascomycota</taxon>
        <taxon>Saccharomycotina</taxon>
        <taxon>Dipodascomycetes</taxon>
        <taxon>Dipodascales</taxon>
        <taxon>Dipodascales incertae sedis</taxon>
        <taxon>Yarrowia</taxon>
    </lineage>
</organism>
<dbReference type="EMBL" id="CP017556">
    <property type="protein sequence ID" value="AOW03424.1"/>
    <property type="molecule type" value="Genomic_DNA"/>
</dbReference>
<evidence type="ECO:0000313" key="8">
    <source>
        <dbReference type="Proteomes" id="UP000256601"/>
    </source>
</evidence>
<comment type="subcellular location">
    <subcellularLocation>
        <location evidence="1">Nucleus</location>
    </subcellularLocation>
</comment>
<dbReference type="Proteomes" id="UP000182444">
    <property type="component" value="Chromosome 1D"/>
</dbReference>
<reference evidence="6 8" key="2">
    <citation type="submission" date="2018-07" db="EMBL/GenBank/DDBJ databases">
        <title>Draft Genome Assemblies for Five Robust Yarrowia lipolytica Strains Exhibiting High Lipid Production and Pentose Sugar Utilization and Sugar Alcohol Secretion from Undetoxified Lignocellulosic Biomass Hydrolysates.</title>
        <authorList>
            <consortium name="DOE Joint Genome Institute"/>
            <person name="Walker C."/>
            <person name="Ryu S."/>
            <person name="Na H."/>
            <person name="Zane M."/>
            <person name="LaButti K."/>
            <person name="Lipzen A."/>
            <person name="Haridas S."/>
            <person name="Barry K."/>
            <person name="Grigoriev I.V."/>
            <person name="Quarterman J."/>
            <person name="Slininger P."/>
            <person name="Dien B."/>
            <person name="Trinh C.T."/>
        </authorList>
    </citation>
    <scope>NUCLEOTIDE SEQUENCE [LARGE SCALE GENOMIC DNA]</scope>
    <source>
        <strain evidence="6 8">YB392</strain>
    </source>
</reference>
<evidence type="ECO:0000259" key="4">
    <source>
        <dbReference type="PROSITE" id="PS50048"/>
    </source>
</evidence>
<sequence>MARKTDPNRKVIRRSRGGCHRCKGAKIKCDETKPTCANCEKAGVACDYSLKLMWGGRQSKPKGSGESILSFSDTGGDTAASDTNTDPAAASDTSSSGFVSYDPKAKKQKKSSQKKAAPQQPPASTSLTNHYVSKRIQDIDTVFQAAPAQKKVKLDKFIINNGRRNLPPQPAQVQQQPIQQQQHHKHHASMSTSMSPPNSFLSTSPTFLSTSPHGIYQNPNLNISHGSSIGNGMTHDSPDSTASLSSYGPVSPAANAPWRSPVPSTTSPFRSPATGYTQPVLPSTTTPSTEVKEEDNLEMDIDPSPISLDSFFGPGFDDLDFSRDLDIVEETYPEMSRDRAPAFYSALIKSAGSPFYEGAPTTSSTSSGSSEEDDDRIHSIPTNPLFAPDLLLEIPFYRDLFQFYFHRTAKLLIPTPDIYYNNPFMTILPRIALSTPHLLSLLLAYSASHRAKVLKQEMPSEMIGNLLGRTFKGLSVCLEDKKEAMSDSTLATAIMLCSFEILSETGASSWKTHLHGAREIVMGRGIIRQKTQAMAAQEAEMDAKNSSNPLALLNGSDVSETDVAFFLLRWVAYIDVLGALSSARATSVLDGQNQNISEMWSVSSWNRARAKSMVSGQCADTLLPDDQIDFFLGFDVAMVPAFAKIADLSRQRRLMGSRDPSREFLNEARSIEAIVKECHTGGQRRRIRLLSDSLHNDILASTSLMNPSQLQGNYTTLCAVNSAFCFAALIHLYRRVLHLPQNSLPVLEAIEGLTLILERDIPPSSGAEMCLSFPIFSAGCEVPAGDLRERFKKRMLMSRTAEHTLITKAQLIIQECWRTGESWTKLMEDRGWNQVIM</sequence>
<dbReference type="GO" id="GO:0000981">
    <property type="term" value="F:DNA-binding transcription factor activity, RNA polymerase II-specific"/>
    <property type="evidence" value="ECO:0007669"/>
    <property type="project" value="InterPro"/>
</dbReference>
<dbReference type="Proteomes" id="UP000256601">
    <property type="component" value="Unassembled WGS sequence"/>
</dbReference>
<evidence type="ECO:0000313" key="6">
    <source>
        <dbReference type="EMBL" id="RDW26268.1"/>
    </source>
</evidence>
<dbReference type="Gene3D" id="4.10.240.10">
    <property type="entry name" value="Zn(2)-C6 fungal-type DNA-binding domain"/>
    <property type="match status" value="1"/>
</dbReference>
<dbReference type="eggNOG" id="ENOG502QW7R">
    <property type="taxonomic scope" value="Eukaryota"/>
</dbReference>
<feature type="region of interest" description="Disordered" evidence="3">
    <location>
        <begin position="161"/>
        <end position="200"/>
    </location>
</feature>
<dbReference type="SUPFAM" id="SSF57701">
    <property type="entry name" value="Zn2/Cys6 DNA-binding domain"/>
    <property type="match status" value="1"/>
</dbReference>
<dbReference type="RefSeq" id="XP_502282.1">
    <property type="nucleotide sequence ID" value="XM_502282.1"/>
</dbReference>
<feature type="region of interest" description="Disordered" evidence="3">
    <location>
        <begin position="357"/>
        <end position="379"/>
    </location>
</feature>
<evidence type="ECO:0000313" key="7">
    <source>
        <dbReference type="Proteomes" id="UP000182444"/>
    </source>
</evidence>
<dbReference type="PANTHER" id="PTHR37534:SF43">
    <property type="entry name" value="FINGER DOMAIN PROTEIN, PUTATIVE (AFU_ORTHOLOGUE AFUA_1G01850)-RELATED"/>
    <property type="match status" value="1"/>
</dbReference>
<gene>
    <name evidence="6" type="ORF">B0I71DRAFT_33051</name>
    <name evidence="5" type="ORF">YALI1_D01548g</name>
</gene>
<reference evidence="5 7" key="1">
    <citation type="journal article" date="2016" name="PLoS ONE">
        <title>Sequence Assembly of Yarrowia lipolytica Strain W29/CLIB89 Shows Transposable Element Diversity.</title>
        <authorList>
            <person name="Magnan C."/>
            <person name="Yu J."/>
            <person name="Chang I."/>
            <person name="Jahn E."/>
            <person name="Kanomata Y."/>
            <person name="Wu J."/>
            <person name="Zeller M."/>
            <person name="Oakes M."/>
            <person name="Baldi P."/>
            <person name="Sandmeyer S."/>
        </authorList>
    </citation>
    <scope>NUCLEOTIDE SEQUENCE [LARGE SCALE GENOMIC DNA]</scope>
    <source>
        <strain evidence="5">CLIB89</strain>
        <strain evidence="7">CLIB89(W29)</strain>
    </source>
</reference>
<dbReference type="VEuPathDB" id="FungiDB:YALI0_D01353g"/>
<feature type="domain" description="Zn(2)-C6 fungal-type" evidence="4">
    <location>
        <begin position="18"/>
        <end position="48"/>
    </location>
</feature>
<name>A0A1H6Q680_YARLL</name>
<feature type="region of interest" description="Disordered" evidence="3">
    <location>
        <begin position="57"/>
        <end position="129"/>
    </location>
</feature>
<dbReference type="GO" id="GO:0045944">
    <property type="term" value="P:positive regulation of transcription by RNA polymerase II"/>
    <property type="evidence" value="ECO:0007669"/>
    <property type="project" value="TreeGrafter"/>
</dbReference>
<dbReference type="InterPro" id="IPR021858">
    <property type="entry name" value="Fun_TF"/>
</dbReference>
<protein>
    <submittedName>
        <fullName evidence="6">Fungal-specific transcription factor domain-domain-containing protein</fullName>
    </submittedName>
</protein>
<evidence type="ECO:0000256" key="2">
    <source>
        <dbReference type="ARBA" id="ARBA00023242"/>
    </source>
</evidence>
<dbReference type="GO" id="GO:0000976">
    <property type="term" value="F:transcription cis-regulatory region binding"/>
    <property type="evidence" value="ECO:0007669"/>
    <property type="project" value="TreeGrafter"/>
</dbReference>
<dbReference type="KEGG" id="yli:2910455"/>
<dbReference type="GO" id="GO:0005634">
    <property type="term" value="C:nucleus"/>
    <property type="evidence" value="ECO:0007669"/>
    <property type="project" value="UniProtKB-SubCell"/>
</dbReference>
<dbReference type="OMA" id="NWGGRTK"/>
<dbReference type="InterPro" id="IPR036864">
    <property type="entry name" value="Zn2-C6_fun-type_DNA-bd_sf"/>
</dbReference>
<keyword evidence="2" id="KW-0539">Nucleus</keyword>
<dbReference type="AlphaFoldDB" id="A0A1H6Q680"/>
<feature type="compositionally biased region" description="Low complexity" evidence="3">
    <location>
        <begin position="114"/>
        <end position="124"/>
    </location>
</feature>
<dbReference type="GeneID" id="2910455"/>
<dbReference type="Pfam" id="PF11951">
    <property type="entry name" value="Fungal_trans_2"/>
    <property type="match status" value="1"/>
</dbReference>
<dbReference type="PANTHER" id="PTHR37534">
    <property type="entry name" value="TRANSCRIPTIONAL ACTIVATOR PROTEIN UGA3"/>
    <property type="match status" value="1"/>
</dbReference>
<dbReference type="GO" id="GO:0008270">
    <property type="term" value="F:zinc ion binding"/>
    <property type="evidence" value="ECO:0007669"/>
    <property type="project" value="InterPro"/>
</dbReference>
<dbReference type="SMART" id="SM00066">
    <property type="entry name" value="GAL4"/>
    <property type="match status" value="1"/>
</dbReference>
<dbReference type="InterPro" id="IPR001138">
    <property type="entry name" value="Zn2Cys6_DnaBD"/>
</dbReference>
<evidence type="ECO:0000256" key="3">
    <source>
        <dbReference type="SAM" id="MobiDB-lite"/>
    </source>
</evidence>
<proteinExistence type="predicted"/>
<feature type="compositionally biased region" description="Polar residues" evidence="3">
    <location>
        <begin position="239"/>
        <end position="248"/>
    </location>
</feature>
<dbReference type="EMBL" id="KZ858982">
    <property type="protein sequence ID" value="RDW26268.1"/>
    <property type="molecule type" value="Genomic_DNA"/>
</dbReference>
<feature type="compositionally biased region" description="Low complexity" evidence="3">
    <location>
        <begin position="77"/>
        <end position="96"/>
    </location>
</feature>
<feature type="compositionally biased region" description="Polar residues" evidence="3">
    <location>
        <begin position="262"/>
        <end position="289"/>
    </location>
</feature>
<feature type="region of interest" description="Disordered" evidence="3">
    <location>
        <begin position="226"/>
        <end position="293"/>
    </location>
</feature>
<dbReference type="Pfam" id="PF00172">
    <property type="entry name" value="Zn_clus"/>
    <property type="match status" value="1"/>
</dbReference>
<dbReference type="PROSITE" id="PS00463">
    <property type="entry name" value="ZN2_CY6_FUNGAL_1"/>
    <property type="match status" value="1"/>
</dbReference>
<dbReference type="CDD" id="cd00067">
    <property type="entry name" value="GAL4"/>
    <property type="match status" value="1"/>
</dbReference>
<dbReference type="VEuPathDB" id="FungiDB:YALI1_D01548g"/>
<feature type="compositionally biased region" description="Low complexity" evidence="3">
    <location>
        <begin position="171"/>
        <end position="181"/>
    </location>
</feature>
<dbReference type="OrthoDB" id="5229455at2759"/>
<evidence type="ECO:0000256" key="1">
    <source>
        <dbReference type="ARBA" id="ARBA00004123"/>
    </source>
</evidence>
<accession>A0A1H6Q680</accession>
<evidence type="ECO:0000313" key="5">
    <source>
        <dbReference type="EMBL" id="AOW03424.1"/>
    </source>
</evidence>
<dbReference type="PROSITE" id="PS50048">
    <property type="entry name" value="ZN2_CY6_FUNGAL_2"/>
    <property type="match status" value="1"/>
</dbReference>
<feature type="compositionally biased region" description="Polar residues" evidence="3">
    <location>
        <begin position="189"/>
        <end position="198"/>
    </location>
</feature>